<evidence type="ECO:0000313" key="7">
    <source>
        <dbReference type="EMBL" id="NEC24404.1"/>
    </source>
</evidence>
<evidence type="ECO:0000256" key="1">
    <source>
        <dbReference type="ARBA" id="ARBA00005964"/>
    </source>
</evidence>
<dbReference type="AlphaFoldDB" id="A0A7K3SA55"/>
<feature type="region of interest" description="Disordered" evidence="4">
    <location>
        <begin position="110"/>
        <end position="134"/>
    </location>
</feature>
<dbReference type="InterPro" id="IPR019826">
    <property type="entry name" value="Carboxylesterase_B_AS"/>
</dbReference>
<feature type="transmembrane region" description="Helical" evidence="5">
    <location>
        <begin position="87"/>
        <end position="107"/>
    </location>
</feature>
<dbReference type="EMBL" id="JAAGMP010001804">
    <property type="protein sequence ID" value="NEC24404.1"/>
    <property type="molecule type" value="Genomic_DNA"/>
</dbReference>
<protein>
    <recommendedName>
        <fullName evidence="3">Carboxylic ester hydrolase</fullName>
        <ecNumber evidence="3">3.1.1.-</ecNumber>
    </recommendedName>
</protein>
<comment type="caution">
    <text evidence="7">The sequence shown here is derived from an EMBL/GenBank/DDBJ whole genome shotgun (WGS) entry which is preliminary data.</text>
</comment>
<feature type="transmembrane region" description="Helical" evidence="5">
    <location>
        <begin position="37"/>
        <end position="56"/>
    </location>
</feature>
<evidence type="ECO:0000256" key="3">
    <source>
        <dbReference type="RuleBase" id="RU361235"/>
    </source>
</evidence>
<keyword evidence="5" id="KW-0812">Transmembrane</keyword>
<sequence>MGTRNERHTTGTARAAREDSARGRRGRRGRRSPGRSPWTWVSFALLTVAGSVVSWLNRSPWWGWALVAAALGALVLTVRWWLRGPALLKAGAWLLAAVFVCTTAVLAHPSPQNRVAGGSDPRPSRTVPTREGPVRGVLNDERDVEIFAGIPYARPPVGDLRWRPPQPPEPRQGLLSADRFSDVPVQPASTFLTRALSQVVEAPLENTLLNPYPVSEDSLYLNIWRSRKPASAKLPVIVYIPGGGFATGSGALPLYDGESLASRGETIAVTINYRLGVLGFLSHPALAEESAAGASGNYGVLDQIAALRWVRQNIAAFGGDPDRVTIAGQSAGGESVCVLGATPRAKDLVDGIIGGGGACMGTRGNTERGDQYDTGSVAEDAGRRLSEKLGGATVKEMRRMPVERVVDAAKSLKSHWRPSIDGLVLDRTPAEIYAAGDQLDVPTLVGSNAHEASLALLSPPDADVAGYRKKVRQEHGADADLFLRLYPGDTEAQVLDSLLQAETDKIMTRAMRRWGTLQTRTGKADVYAYYFAHVPPEAGLRKFGAYHGAEVMYAYDNLGKDGDAAYGQRDYALRDQMSGFWINFARTGDPNGPGLPAWPTLREEAEKVMRFDGGSSVAPRPRPDAVDFWMRYDGPLA</sequence>
<dbReference type="Proteomes" id="UP000469670">
    <property type="component" value="Unassembled WGS sequence"/>
</dbReference>
<keyword evidence="5" id="KW-0472">Membrane</keyword>
<feature type="region of interest" description="Disordered" evidence="4">
    <location>
        <begin position="1"/>
        <end position="35"/>
    </location>
</feature>
<dbReference type="Gene3D" id="3.40.50.1820">
    <property type="entry name" value="alpha/beta hydrolase"/>
    <property type="match status" value="1"/>
</dbReference>
<dbReference type="EC" id="3.1.1.-" evidence="3"/>
<keyword evidence="5" id="KW-1133">Transmembrane helix</keyword>
<dbReference type="InterPro" id="IPR029058">
    <property type="entry name" value="AB_hydrolase_fold"/>
</dbReference>
<evidence type="ECO:0000259" key="6">
    <source>
        <dbReference type="Pfam" id="PF00135"/>
    </source>
</evidence>
<dbReference type="SUPFAM" id="SSF53474">
    <property type="entry name" value="alpha/beta-Hydrolases"/>
    <property type="match status" value="1"/>
</dbReference>
<dbReference type="PROSITE" id="PS00122">
    <property type="entry name" value="CARBOXYLESTERASE_B_1"/>
    <property type="match status" value="1"/>
</dbReference>
<evidence type="ECO:0000256" key="2">
    <source>
        <dbReference type="ARBA" id="ARBA00022801"/>
    </source>
</evidence>
<evidence type="ECO:0000256" key="5">
    <source>
        <dbReference type="SAM" id="Phobius"/>
    </source>
</evidence>
<feature type="domain" description="Carboxylesterase type B" evidence="6">
    <location>
        <begin position="124"/>
        <end position="629"/>
    </location>
</feature>
<keyword evidence="2 3" id="KW-0378">Hydrolase</keyword>
<comment type="similarity">
    <text evidence="1 3">Belongs to the type-B carboxylesterase/lipase family.</text>
</comment>
<dbReference type="Pfam" id="PF00135">
    <property type="entry name" value="COesterase"/>
    <property type="match status" value="1"/>
</dbReference>
<dbReference type="PANTHER" id="PTHR11559">
    <property type="entry name" value="CARBOXYLESTERASE"/>
    <property type="match status" value="1"/>
</dbReference>
<proteinExistence type="inferred from homology"/>
<gene>
    <name evidence="7" type="ORF">G3I50_40065</name>
</gene>
<feature type="transmembrane region" description="Helical" evidence="5">
    <location>
        <begin position="62"/>
        <end position="82"/>
    </location>
</feature>
<reference evidence="7 8" key="1">
    <citation type="submission" date="2020-01" db="EMBL/GenBank/DDBJ databases">
        <title>Insect and environment-associated Actinomycetes.</title>
        <authorList>
            <person name="Currrie C."/>
            <person name="Chevrette M."/>
            <person name="Carlson C."/>
            <person name="Stubbendieck R."/>
            <person name="Wendt-Pienkowski E."/>
        </authorList>
    </citation>
    <scope>NUCLEOTIDE SEQUENCE [LARGE SCALE GENOMIC DNA]</scope>
    <source>
        <strain evidence="7 8">SID7590</strain>
    </source>
</reference>
<evidence type="ECO:0000256" key="4">
    <source>
        <dbReference type="SAM" id="MobiDB-lite"/>
    </source>
</evidence>
<dbReference type="InterPro" id="IPR002018">
    <property type="entry name" value="CarbesteraseB"/>
</dbReference>
<accession>A0A7K3SA55</accession>
<dbReference type="GO" id="GO:0016787">
    <property type="term" value="F:hydrolase activity"/>
    <property type="evidence" value="ECO:0007669"/>
    <property type="project" value="UniProtKB-KW"/>
</dbReference>
<name>A0A7K3SA55_9ACTN</name>
<dbReference type="InterPro" id="IPR050309">
    <property type="entry name" value="Type-B_Carboxylest/Lipase"/>
</dbReference>
<feature type="compositionally biased region" description="Basic residues" evidence="4">
    <location>
        <begin position="23"/>
        <end position="33"/>
    </location>
</feature>
<organism evidence="7 8">
    <name type="scientific">Streptomyces parvus</name>
    <dbReference type="NCBI Taxonomy" id="66428"/>
    <lineage>
        <taxon>Bacteria</taxon>
        <taxon>Bacillati</taxon>
        <taxon>Actinomycetota</taxon>
        <taxon>Actinomycetes</taxon>
        <taxon>Kitasatosporales</taxon>
        <taxon>Streptomycetaceae</taxon>
        <taxon>Streptomyces</taxon>
    </lineage>
</organism>
<feature type="compositionally biased region" description="Basic and acidic residues" evidence="4">
    <location>
        <begin position="1"/>
        <end position="22"/>
    </location>
</feature>
<evidence type="ECO:0000313" key="8">
    <source>
        <dbReference type="Proteomes" id="UP000469670"/>
    </source>
</evidence>